<dbReference type="AlphaFoldDB" id="A0A844HKG2"/>
<sequence length="606" mass="63959">MAHGAKAVTQQSKTAGPRIGIHVVKTSSSGKLSMISRSRLRAAFLTSAMGAVIGFAPLAAMAAEEAALVLKGGRVHTPAGVEQAIAVDARGQIMAIGDDAVIAPAIGAATKIIELNGRTVMPGLHDMHVHSLSAGIESRNCNFAPDATVETVLKAVADCAKTRKEGEWIVGGYWNEPALGEKPTRAHLDSVAPNNPVVLRDTSGHNRWVNSKALELAGYAKDTPNPEDGIIERDANGEPTGMLLERAGYLVDRLVPAPNNEELAAALKWSLNEMLSYGITSFTEASAGSERGEAELAAWAEAADSGVLKQRAQLCLNWHPAEAAASDALLAHRNRYARDKVSPNCVKLFLDGVPTEGHTAAMLEPYADADPKAHDHAGTHGMLLIEQDELTALVKRFDAMGLKVKMHAAGDGSVRAALNAIEAARQANGFGGTLHDVAHSNLVKPEDMARAKAMGATFDVSPYLFAPAPINESIMTAVGPDRANQSWPVRALIDTGALVIPGSDWPVIPSVNPWIGIETMVTREVEGGSAEKFAAAGAVTLEEAIDLYTIRASRGKGLSNLTGSLEVGKAADMIVVEKDPFEVPLRDVHATKVDQTIIGGEIAYSR</sequence>
<proteinExistence type="predicted"/>
<comment type="caution">
    <text evidence="3">The sequence shown here is derived from an EMBL/GenBank/DDBJ whole genome shotgun (WGS) entry which is preliminary data.</text>
</comment>
<dbReference type="PANTHER" id="PTHR22642:SF2">
    <property type="entry name" value="PROTEIN LONG AFTER FAR-RED 3"/>
    <property type="match status" value="1"/>
</dbReference>
<dbReference type="CDD" id="cd01300">
    <property type="entry name" value="YtcJ_like"/>
    <property type="match status" value="1"/>
</dbReference>
<dbReference type="EMBL" id="WMIG01000007">
    <property type="protein sequence ID" value="MTH60420.1"/>
    <property type="molecule type" value="Genomic_DNA"/>
</dbReference>
<keyword evidence="4" id="KW-1185">Reference proteome</keyword>
<dbReference type="InterPro" id="IPR033932">
    <property type="entry name" value="YtcJ-like"/>
</dbReference>
<evidence type="ECO:0000313" key="3">
    <source>
        <dbReference type="EMBL" id="MTH60420.1"/>
    </source>
</evidence>
<dbReference type="InterPro" id="IPR032466">
    <property type="entry name" value="Metal_Hydrolase"/>
</dbReference>
<accession>A0A844HKG2</accession>
<dbReference type="SUPFAM" id="SSF51338">
    <property type="entry name" value="Composite domain of metallo-dependent hydrolases"/>
    <property type="match status" value="1"/>
</dbReference>
<organism evidence="3 4">
    <name type="scientific">Paracoccus litorisediminis</name>
    <dbReference type="NCBI Taxonomy" id="2006130"/>
    <lineage>
        <taxon>Bacteria</taxon>
        <taxon>Pseudomonadati</taxon>
        <taxon>Pseudomonadota</taxon>
        <taxon>Alphaproteobacteria</taxon>
        <taxon>Rhodobacterales</taxon>
        <taxon>Paracoccaceae</taxon>
        <taxon>Paracoccus</taxon>
    </lineage>
</organism>
<feature type="transmembrane region" description="Helical" evidence="1">
    <location>
        <begin position="42"/>
        <end position="63"/>
    </location>
</feature>
<dbReference type="InterPro" id="IPR013108">
    <property type="entry name" value="Amidohydro_3"/>
</dbReference>
<reference evidence="3 4" key="1">
    <citation type="submission" date="2019-11" db="EMBL/GenBank/DDBJ databases">
        <authorList>
            <person name="Dong K."/>
        </authorList>
    </citation>
    <scope>NUCLEOTIDE SEQUENCE [LARGE SCALE GENOMIC DNA]</scope>
    <source>
        <strain evidence="3 4">NBRC 112902</strain>
    </source>
</reference>
<evidence type="ECO:0000259" key="2">
    <source>
        <dbReference type="Pfam" id="PF07969"/>
    </source>
</evidence>
<keyword evidence="3" id="KW-0378">Hydrolase</keyword>
<keyword evidence="1" id="KW-0812">Transmembrane</keyword>
<dbReference type="GO" id="GO:0016810">
    <property type="term" value="F:hydrolase activity, acting on carbon-nitrogen (but not peptide) bonds"/>
    <property type="evidence" value="ECO:0007669"/>
    <property type="project" value="InterPro"/>
</dbReference>
<feature type="domain" description="Amidohydrolase 3" evidence="2">
    <location>
        <begin position="111"/>
        <end position="604"/>
    </location>
</feature>
<dbReference type="InterPro" id="IPR011059">
    <property type="entry name" value="Metal-dep_hydrolase_composite"/>
</dbReference>
<dbReference type="Pfam" id="PF07969">
    <property type="entry name" value="Amidohydro_3"/>
    <property type="match status" value="1"/>
</dbReference>
<dbReference type="SUPFAM" id="SSF51556">
    <property type="entry name" value="Metallo-dependent hydrolases"/>
    <property type="match status" value="1"/>
</dbReference>
<dbReference type="OrthoDB" id="9811399at2"/>
<dbReference type="Gene3D" id="2.30.40.10">
    <property type="entry name" value="Urease, subunit C, domain 1"/>
    <property type="match status" value="1"/>
</dbReference>
<dbReference type="Gene3D" id="3.20.20.140">
    <property type="entry name" value="Metal-dependent hydrolases"/>
    <property type="match status" value="1"/>
</dbReference>
<keyword evidence="1" id="KW-0472">Membrane</keyword>
<gene>
    <name evidence="3" type="ORF">GL300_14480</name>
</gene>
<evidence type="ECO:0000313" key="4">
    <source>
        <dbReference type="Proteomes" id="UP000449846"/>
    </source>
</evidence>
<dbReference type="Gene3D" id="3.10.310.70">
    <property type="match status" value="1"/>
</dbReference>
<keyword evidence="1" id="KW-1133">Transmembrane helix</keyword>
<dbReference type="Proteomes" id="UP000449846">
    <property type="component" value="Unassembled WGS sequence"/>
</dbReference>
<protein>
    <submittedName>
        <fullName evidence="3">Amidohydrolase family protein</fullName>
    </submittedName>
</protein>
<evidence type="ECO:0000256" key="1">
    <source>
        <dbReference type="SAM" id="Phobius"/>
    </source>
</evidence>
<dbReference type="PANTHER" id="PTHR22642">
    <property type="entry name" value="IMIDAZOLONEPROPIONASE"/>
    <property type="match status" value="1"/>
</dbReference>
<name>A0A844HKG2_9RHOB</name>